<feature type="repeat" description="TPR" evidence="3">
    <location>
        <begin position="531"/>
        <end position="564"/>
    </location>
</feature>
<feature type="repeat" description="TPR" evidence="3">
    <location>
        <begin position="352"/>
        <end position="385"/>
    </location>
</feature>
<feature type="compositionally biased region" description="Acidic residues" evidence="5">
    <location>
        <begin position="1192"/>
        <end position="1209"/>
    </location>
</feature>
<dbReference type="FunFam" id="1.25.40.10:FF:000322">
    <property type="entry name" value="RNA polymerase-associated protein CTR9 homolog"/>
    <property type="match status" value="1"/>
</dbReference>
<feature type="compositionally biased region" description="Basic residues" evidence="5">
    <location>
        <begin position="975"/>
        <end position="988"/>
    </location>
</feature>
<feature type="compositionally biased region" description="Basic and acidic residues" evidence="5">
    <location>
        <begin position="1104"/>
        <end position="1120"/>
    </location>
</feature>
<evidence type="ECO:0000256" key="1">
    <source>
        <dbReference type="ARBA" id="ARBA00022737"/>
    </source>
</evidence>
<protein>
    <submittedName>
        <fullName evidence="6">Uncharacterized protein</fullName>
    </submittedName>
</protein>
<organism evidence="6 7">
    <name type="scientific">Heterodera trifolii</name>
    <dbReference type="NCBI Taxonomy" id="157864"/>
    <lineage>
        <taxon>Eukaryota</taxon>
        <taxon>Metazoa</taxon>
        <taxon>Ecdysozoa</taxon>
        <taxon>Nematoda</taxon>
        <taxon>Chromadorea</taxon>
        <taxon>Rhabditida</taxon>
        <taxon>Tylenchina</taxon>
        <taxon>Tylenchomorpha</taxon>
        <taxon>Tylenchoidea</taxon>
        <taxon>Heteroderidae</taxon>
        <taxon>Heteroderinae</taxon>
        <taxon>Heterodera</taxon>
    </lineage>
</organism>
<dbReference type="InterPro" id="IPR031101">
    <property type="entry name" value="Ctr9"/>
</dbReference>
<evidence type="ECO:0000256" key="5">
    <source>
        <dbReference type="SAM" id="MobiDB-lite"/>
    </source>
</evidence>
<feature type="repeat" description="TPR" evidence="3">
    <location>
        <begin position="209"/>
        <end position="242"/>
    </location>
</feature>
<dbReference type="Pfam" id="PF13181">
    <property type="entry name" value="TPR_8"/>
    <property type="match status" value="2"/>
</dbReference>
<dbReference type="Gene3D" id="1.25.40.10">
    <property type="entry name" value="Tetratricopeptide repeat domain"/>
    <property type="match status" value="3"/>
</dbReference>
<comment type="caution">
    <text evidence="6">The sequence shown here is derived from an EMBL/GenBank/DDBJ whole genome shotgun (WGS) entry which is preliminary data.</text>
</comment>
<dbReference type="EMBL" id="JBICBT010000981">
    <property type="protein sequence ID" value="KAL3089598.1"/>
    <property type="molecule type" value="Genomic_DNA"/>
</dbReference>
<dbReference type="GO" id="GO:0005634">
    <property type="term" value="C:nucleus"/>
    <property type="evidence" value="ECO:0007669"/>
    <property type="project" value="UniProtKB-ARBA"/>
</dbReference>
<proteinExistence type="predicted"/>
<feature type="compositionally biased region" description="Acidic residues" evidence="5">
    <location>
        <begin position="1121"/>
        <end position="1181"/>
    </location>
</feature>
<keyword evidence="7" id="KW-1185">Reference proteome</keyword>
<dbReference type="PANTHER" id="PTHR14027">
    <property type="entry name" value="RNA POLYMERASE-ASSOCIATED PROTEIN CTR9"/>
    <property type="match status" value="1"/>
</dbReference>
<evidence type="ECO:0000256" key="3">
    <source>
        <dbReference type="PROSITE-ProRule" id="PRU00339"/>
    </source>
</evidence>
<dbReference type="PROSITE" id="PS50005">
    <property type="entry name" value="TPR"/>
    <property type="match status" value="4"/>
</dbReference>
<name>A0ABD2JG48_9BILA</name>
<dbReference type="PROSITE" id="PS50293">
    <property type="entry name" value="TPR_REGION"/>
    <property type="match status" value="2"/>
</dbReference>
<dbReference type="SUPFAM" id="SSF81901">
    <property type="entry name" value="HCP-like"/>
    <property type="match status" value="1"/>
</dbReference>
<feature type="coiled-coil region" evidence="4">
    <location>
        <begin position="833"/>
        <end position="896"/>
    </location>
</feature>
<dbReference type="PANTHER" id="PTHR14027:SF2">
    <property type="entry name" value="RNA POLYMERASE-ASSOCIATED PROTEIN CTR9 HOMOLOG"/>
    <property type="match status" value="1"/>
</dbReference>
<dbReference type="Pfam" id="PF14559">
    <property type="entry name" value="TPR_19"/>
    <property type="match status" value="1"/>
</dbReference>
<gene>
    <name evidence="6" type="ORF">niasHT_030107</name>
</gene>
<dbReference type="Proteomes" id="UP001620626">
    <property type="component" value="Unassembled WGS sequence"/>
</dbReference>
<feature type="compositionally biased region" description="Basic and acidic residues" evidence="5">
    <location>
        <begin position="1182"/>
        <end position="1191"/>
    </location>
</feature>
<feature type="compositionally biased region" description="Acidic residues" evidence="5">
    <location>
        <begin position="1085"/>
        <end position="1103"/>
    </location>
</feature>
<feature type="compositionally biased region" description="Low complexity" evidence="5">
    <location>
        <begin position="1010"/>
        <end position="1024"/>
    </location>
</feature>
<dbReference type="InterPro" id="IPR019734">
    <property type="entry name" value="TPR_rpt"/>
</dbReference>
<evidence type="ECO:0000313" key="6">
    <source>
        <dbReference type="EMBL" id="KAL3089598.1"/>
    </source>
</evidence>
<accession>A0ABD2JG48</accession>
<dbReference type="AlphaFoldDB" id="A0ABD2JG48"/>
<dbReference type="InterPro" id="IPR011990">
    <property type="entry name" value="TPR-like_helical_dom_sf"/>
</dbReference>
<feature type="repeat" description="TPR" evidence="3">
    <location>
        <begin position="317"/>
        <end position="350"/>
    </location>
</feature>
<dbReference type="SMART" id="SM00028">
    <property type="entry name" value="TPR"/>
    <property type="match status" value="11"/>
</dbReference>
<feature type="compositionally biased region" description="Acidic residues" evidence="5">
    <location>
        <begin position="1027"/>
        <end position="1076"/>
    </location>
</feature>
<reference evidence="6 7" key="1">
    <citation type="submission" date="2024-10" db="EMBL/GenBank/DDBJ databases">
        <authorList>
            <person name="Kim D."/>
        </authorList>
    </citation>
    <scope>NUCLEOTIDE SEQUENCE [LARGE SCALE GENOMIC DNA]</scope>
    <source>
        <strain evidence="6">BH-2024</strain>
    </source>
</reference>
<feature type="region of interest" description="Disordered" evidence="5">
    <location>
        <begin position="909"/>
        <end position="1209"/>
    </location>
</feature>
<evidence type="ECO:0000256" key="2">
    <source>
        <dbReference type="ARBA" id="ARBA00022803"/>
    </source>
</evidence>
<keyword evidence="1" id="KW-0677">Repeat</keyword>
<evidence type="ECO:0000313" key="7">
    <source>
        <dbReference type="Proteomes" id="UP001620626"/>
    </source>
</evidence>
<keyword evidence="2 3" id="KW-0802">TPR repeat</keyword>
<keyword evidence="4" id="KW-0175">Coiled coil</keyword>
<sequence>MSYRYAPKTSIVIPLKNSAEEEIIEIDFTELPDGEEVLQILKGEKAALHYWLDLALEYYKQGFVNDFIKILEQSGDEAGLDYPEYEKDQMRALDMLAAYYVLQGNKERNREKRKDWFTRATLLCTAADKILMYDQNHLLGRAYFCLLEGNKVEQADAQFNFVINQSQGNEGRVIPAMMGKACIAFNRKDYKAALHQYKRCLKQNPNSPADVRVGMGHCFARLGHMDKAKLAFERALQIDPNNVPSIIALAVLELNSGIPEGIRNGIQALGQAYHREPENPMVLNHLANHFFYKQDIEKTHNLASAAHQLADNDAMRAESMYHLARCYHKKQDYHHAFQFYYQATTLSHPKFVLPYFGLGQIYIYREEYENAIVAFEKVLKMVPNDIDTLAVLGSLYTNVPHKDPKIVPNRVEALIELAQLLEQQDSQVSLNLYTRVANLLKDDIGVDIPAEILNNIGSLHFMLNQLDEAKKYFQEARSCILAEGAENLNDEAAALLVTVSYNLGRVNEQLCLYDEAEKLYRTLIRQRPNYMDCILRLGCLVRNKGDLHNASLLFKESMSVNPSNPDPWTLIGNMHMAKEEWGPAQKKFEHILKLTNNTDAYSFVALGNIWLEMLFSSKTHEKDASYRERAIAYYAKALKLRPHNIWAANGIGCVLAHKGNMMDARDIFSQVREATADFPDVWINVAHIYMEQKQYVSALQMYKNCVTKFGRHNDVKLISYIARAYWKAGKLTECRDCNHKLRKNLIFHQIMIEDPDKLIYRFNHAVILQKMATNALRNEKSKLEEVENAVMDLNIAERTFKHIASTPPEIVAKAKYVSRTACANEAKACMDLLKQAQTYLQRAQEKDEEERRQREQQEEQRRRLLARQAEEERRRQEELKMRLEKLNQQRQKFVDETKDILRLPQIREEKKARVSTSRKKREGGEAEDFVNDSSDLGEYEDEELRNAARKMKTKKRPENEMSGGSEEDDATVERRQKKIKAVEKRKRDRNLDEQVPARLRGKIKSKAYLSSSSSSPSPAQSGAEKSGDEEEKEREDEEMEERGEKGGEEEEEREDEEMEERGEKGGEEEEEREDEEMEKRAEKGGEEEEEEEENEREEGEEEEHEKMLEGEEREDKGENEHGEEEEEEEHERRDEEEEENVHEEEEEEEEHQPRDEEDGEESGGGGEGDEGEEIEEEEEKDEVGSERREEMGVEEEQDVEEREEEEEEE</sequence>
<feature type="compositionally biased region" description="Acidic residues" evidence="5">
    <location>
        <begin position="925"/>
        <end position="943"/>
    </location>
</feature>
<feature type="coiled-coil region" evidence="4">
    <location>
        <begin position="769"/>
        <end position="796"/>
    </location>
</feature>
<dbReference type="SUPFAM" id="SSF48452">
    <property type="entry name" value="TPR-like"/>
    <property type="match status" value="1"/>
</dbReference>
<dbReference type="FunFam" id="1.25.40.10:FF:000289">
    <property type="entry name" value="RNA polymerase-associated protein CTR9 homolog"/>
    <property type="match status" value="1"/>
</dbReference>
<evidence type="ECO:0000256" key="4">
    <source>
        <dbReference type="SAM" id="Coils"/>
    </source>
</evidence>
<dbReference type="Pfam" id="PF13374">
    <property type="entry name" value="TPR_10"/>
    <property type="match status" value="1"/>
</dbReference>